<gene>
    <name evidence="1" type="ORF">S01H1_34841</name>
</gene>
<accession>X0W2B8</accession>
<reference evidence="1" key="1">
    <citation type="journal article" date="2014" name="Front. Microbiol.">
        <title>High frequency of phylogenetically diverse reductive dehalogenase-homologous genes in deep subseafloor sedimentary metagenomes.</title>
        <authorList>
            <person name="Kawai M."/>
            <person name="Futagami T."/>
            <person name="Toyoda A."/>
            <person name="Takaki Y."/>
            <person name="Nishi S."/>
            <person name="Hori S."/>
            <person name="Arai W."/>
            <person name="Tsubouchi T."/>
            <person name="Morono Y."/>
            <person name="Uchiyama I."/>
            <person name="Ito T."/>
            <person name="Fujiyama A."/>
            <person name="Inagaki F."/>
            <person name="Takami H."/>
        </authorList>
    </citation>
    <scope>NUCLEOTIDE SEQUENCE</scope>
    <source>
        <strain evidence="1">Expedition CK06-06</strain>
    </source>
</reference>
<dbReference type="AlphaFoldDB" id="X0W2B8"/>
<dbReference type="EMBL" id="BARS01021725">
    <property type="protein sequence ID" value="GAG06891.1"/>
    <property type="molecule type" value="Genomic_DNA"/>
</dbReference>
<sequence>GTPPTSVPLASGWSNVCYTGATKEVQAATAGIVEDIGVLYTLAPDQTWRRFIPGRPDVSNLAQLQPFSSVLILITNDSGTLWVFAP</sequence>
<feature type="non-terminal residue" evidence="1">
    <location>
        <position position="1"/>
    </location>
</feature>
<organism evidence="1">
    <name type="scientific">marine sediment metagenome</name>
    <dbReference type="NCBI Taxonomy" id="412755"/>
    <lineage>
        <taxon>unclassified sequences</taxon>
        <taxon>metagenomes</taxon>
        <taxon>ecological metagenomes</taxon>
    </lineage>
</organism>
<proteinExistence type="predicted"/>
<protein>
    <submittedName>
        <fullName evidence="1">Uncharacterized protein</fullName>
    </submittedName>
</protein>
<comment type="caution">
    <text evidence="1">The sequence shown here is derived from an EMBL/GenBank/DDBJ whole genome shotgun (WGS) entry which is preliminary data.</text>
</comment>
<name>X0W2B8_9ZZZZ</name>
<evidence type="ECO:0000313" key="1">
    <source>
        <dbReference type="EMBL" id="GAG06891.1"/>
    </source>
</evidence>